<dbReference type="GO" id="GO:0015450">
    <property type="term" value="F:protein-transporting ATPase activity"/>
    <property type="evidence" value="ECO:0007669"/>
    <property type="project" value="InterPro"/>
</dbReference>
<feature type="domain" description="Protein export membrane protein SecD/SecF C-terminal" evidence="12">
    <location>
        <begin position="117"/>
        <end position="304"/>
    </location>
</feature>
<evidence type="ECO:0000256" key="9">
    <source>
        <dbReference type="ARBA" id="ARBA00023136"/>
    </source>
</evidence>
<name>A0A094SJY1_9ZZZZ</name>
<reference evidence="13" key="1">
    <citation type="submission" date="2014-05" db="EMBL/GenBank/DDBJ databases">
        <title>Key roles for freshwater Actinobacteria revealed by deep metagenomic sequencing.</title>
        <authorList>
            <person name="Ghai R."/>
            <person name="Mizuno C.M."/>
            <person name="Picazo A."/>
            <person name="Camacho A."/>
            <person name="Rodriguez-Valera F."/>
        </authorList>
    </citation>
    <scope>NUCLEOTIDE SEQUENCE</scope>
</reference>
<evidence type="ECO:0000256" key="3">
    <source>
        <dbReference type="ARBA" id="ARBA00022448"/>
    </source>
</evidence>
<feature type="transmembrane region" description="Helical" evidence="11">
    <location>
        <begin position="27"/>
        <end position="51"/>
    </location>
</feature>
<gene>
    <name evidence="13" type="ORF">GM50_7710</name>
</gene>
<dbReference type="PANTHER" id="PTHR30081:SF8">
    <property type="entry name" value="PROTEIN TRANSLOCASE SUBUNIT SECF"/>
    <property type="match status" value="1"/>
</dbReference>
<evidence type="ECO:0000256" key="10">
    <source>
        <dbReference type="SAM" id="MobiDB-lite"/>
    </source>
</evidence>
<evidence type="ECO:0000259" key="12">
    <source>
        <dbReference type="Pfam" id="PF02355"/>
    </source>
</evidence>
<dbReference type="PANTHER" id="PTHR30081">
    <property type="entry name" value="PROTEIN-EXPORT MEMBRANE PROTEIN SEC"/>
    <property type="match status" value="1"/>
</dbReference>
<keyword evidence="8" id="KW-0811">Translocation</keyword>
<feature type="transmembrane region" description="Helical" evidence="11">
    <location>
        <begin position="167"/>
        <end position="186"/>
    </location>
</feature>
<protein>
    <recommendedName>
        <fullName evidence="2">Protein translocase subunit SecF</fullName>
    </recommendedName>
</protein>
<evidence type="ECO:0000256" key="7">
    <source>
        <dbReference type="ARBA" id="ARBA00022989"/>
    </source>
</evidence>
<feature type="region of interest" description="Disordered" evidence="10">
    <location>
        <begin position="319"/>
        <end position="361"/>
    </location>
</feature>
<keyword evidence="5 11" id="KW-0812">Transmembrane</keyword>
<keyword evidence="6" id="KW-0653">Protein transport</keyword>
<dbReference type="Gene3D" id="1.20.1640.10">
    <property type="entry name" value="Multidrug efflux transporter AcrB transmembrane domain"/>
    <property type="match status" value="1"/>
</dbReference>
<keyword evidence="3" id="KW-0813">Transport</keyword>
<keyword evidence="7 11" id="KW-1133">Transmembrane helix</keyword>
<proteinExistence type="inferred from homology"/>
<dbReference type="NCBIfam" id="TIGR00916">
    <property type="entry name" value="2A0604s01"/>
    <property type="match status" value="1"/>
</dbReference>
<evidence type="ECO:0000256" key="8">
    <source>
        <dbReference type="ARBA" id="ARBA00023010"/>
    </source>
</evidence>
<feature type="transmembrane region" description="Helical" evidence="11">
    <location>
        <begin position="251"/>
        <end position="270"/>
    </location>
</feature>
<evidence type="ECO:0000256" key="2">
    <source>
        <dbReference type="ARBA" id="ARBA00015792"/>
    </source>
</evidence>
<dbReference type="Pfam" id="PF07549">
    <property type="entry name" value="Sec_GG"/>
    <property type="match status" value="1"/>
</dbReference>
<dbReference type="PRINTS" id="PR01755">
    <property type="entry name" value="SECFTRNLCASE"/>
</dbReference>
<dbReference type="GO" id="GO:0006886">
    <property type="term" value="P:intracellular protein transport"/>
    <property type="evidence" value="ECO:0007669"/>
    <property type="project" value="InterPro"/>
</dbReference>
<evidence type="ECO:0000256" key="1">
    <source>
        <dbReference type="ARBA" id="ARBA00004651"/>
    </source>
</evidence>
<feature type="transmembrane region" description="Helical" evidence="11">
    <location>
        <begin position="276"/>
        <end position="300"/>
    </location>
</feature>
<feature type="transmembrane region" description="Helical" evidence="11">
    <location>
        <begin position="141"/>
        <end position="160"/>
    </location>
</feature>
<organism evidence="13">
    <name type="scientific">freshwater metagenome</name>
    <dbReference type="NCBI Taxonomy" id="449393"/>
    <lineage>
        <taxon>unclassified sequences</taxon>
        <taxon>metagenomes</taxon>
        <taxon>ecological metagenomes</taxon>
    </lineage>
</organism>
<evidence type="ECO:0000256" key="6">
    <source>
        <dbReference type="ARBA" id="ARBA00022927"/>
    </source>
</evidence>
<dbReference type="InterPro" id="IPR005665">
    <property type="entry name" value="SecF_bac"/>
</dbReference>
<dbReference type="GO" id="GO:0005886">
    <property type="term" value="C:plasma membrane"/>
    <property type="evidence" value="ECO:0007669"/>
    <property type="project" value="UniProtKB-SubCell"/>
</dbReference>
<sequence length="361" mass="38151">MSTAQGFGGRLYSGEKSFNIVGNAKRWYILSAVFTLISIGALAVQGLHLGIEFKGGSAYSFNSTTVTVEQARTAVEATGFSGELIVQKVGDDKIRIQTGSLTTAESDAVEAAIVSTFGVSQGEIDTQIIGPSWGKEITKKALYGLIAFLIVILLFLTMAFESKMAIAAIFAVVHDVLITVGIYALVGFDVTPATVIGFLTILGYSLYDTVVVFDKVRENTRTINSTSKYTYSQATNLAVNQTIVRSINTSVIALLPVAAILFVGAGLLGAGTLKDLALALFIGMIVGAYSSIFIAPPVLAQLREKEPAMMALAKRVQARSGASTVESSSVTSTSAKSAPTTSVATAERRGPRNQPKRKGRK</sequence>
<dbReference type="InterPro" id="IPR022813">
    <property type="entry name" value="SecD/SecF_arch_bac"/>
</dbReference>
<feature type="compositionally biased region" description="Low complexity" evidence="10">
    <location>
        <begin position="319"/>
        <end position="345"/>
    </location>
</feature>
<dbReference type="InterPro" id="IPR048634">
    <property type="entry name" value="SecD_SecF_C"/>
</dbReference>
<dbReference type="NCBIfam" id="TIGR00966">
    <property type="entry name" value="transloc_SecF"/>
    <property type="match status" value="1"/>
</dbReference>
<accession>A0A094SJY1</accession>
<dbReference type="Pfam" id="PF02355">
    <property type="entry name" value="SecD_SecF_C"/>
    <property type="match status" value="1"/>
</dbReference>
<keyword evidence="4" id="KW-1003">Cell membrane</keyword>
<dbReference type="InterPro" id="IPR022645">
    <property type="entry name" value="SecD/SecF_bac"/>
</dbReference>
<evidence type="ECO:0000256" key="5">
    <source>
        <dbReference type="ARBA" id="ARBA00022692"/>
    </source>
</evidence>
<comment type="subcellular location">
    <subcellularLocation>
        <location evidence="1">Cell membrane</location>
        <topology evidence="1">Multi-pass membrane protein</topology>
    </subcellularLocation>
</comment>
<keyword evidence="9 11" id="KW-0472">Membrane</keyword>
<evidence type="ECO:0000313" key="13">
    <source>
        <dbReference type="EMBL" id="KGA18778.1"/>
    </source>
</evidence>
<dbReference type="AlphaFoldDB" id="A0A094SJY1"/>
<dbReference type="HAMAP" id="MF_01464_B">
    <property type="entry name" value="SecF_B"/>
    <property type="match status" value="1"/>
</dbReference>
<dbReference type="EMBL" id="JNSK01000020">
    <property type="protein sequence ID" value="KGA18778.1"/>
    <property type="molecule type" value="Genomic_DNA"/>
</dbReference>
<dbReference type="InterPro" id="IPR055344">
    <property type="entry name" value="SecD_SecF_C_bact"/>
</dbReference>
<dbReference type="SUPFAM" id="SSF82866">
    <property type="entry name" value="Multidrug efflux transporter AcrB transmembrane domain"/>
    <property type="match status" value="1"/>
</dbReference>
<feature type="transmembrane region" description="Helical" evidence="11">
    <location>
        <begin position="192"/>
        <end position="213"/>
    </location>
</feature>
<evidence type="ECO:0000256" key="4">
    <source>
        <dbReference type="ARBA" id="ARBA00022475"/>
    </source>
</evidence>
<comment type="caution">
    <text evidence="13">The sequence shown here is derived from an EMBL/GenBank/DDBJ whole genome shotgun (WGS) entry which is preliminary data.</text>
</comment>
<dbReference type="InterPro" id="IPR022646">
    <property type="entry name" value="SecD/SecF_CS"/>
</dbReference>
<evidence type="ECO:0000256" key="11">
    <source>
        <dbReference type="SAM" id="Phobius"/>
    </source>
</evidence>